<dbReference type="Gene3D" id="3.10.450.50">
    <property type="match status" value="1"/>
</dbReference>
<dbReference type="InterPro" id="IPR009959">
    <property type="entry name" value="Cyclase_SnoaL-like"/>
</dbReference>
<dbReference type="SUPFAM" id="SSF54427">
    <property type="entry name" value="NTF2-like"/>
    <property type="match status" value="1"/>
</dbReference>
<dbReference type="RefSeq" id="WP_191042900.1">
    <property type="nucleotide sequence ID" value="NZ_JACXAA010000019.1"/>
</dbReference>
<comment type="caution">
    <text evidence="1">The sequence shown here is derived from an EMBL/GenBank/DDBJ whole genome shotgun (WGS) entry which is preliminary data.</text>
</comment>
<proteinExistence type="predicted"/>
<name>A0A927GH18_9BACT</name>
<dbReference type="GO" id="GO:0030638">
    <property type="term" value="P:polyketide metabolic process"/>
    <property type="evidence" value="ECO:0007669"/>
    <property type="project" value="InterPro"/>
</dbReference>
<organism evidence="1 2">
    <name type="scientific">Spirosoma validum</name>
    <dbReference type="NCBI Taxonomy" id="2771355"/>
    <lineage>
        <taxon>Bacteria</taxon>
        <taxon>Pseudomonadati</taxon>
        <taxon>Bacteroidota</taxon>
        <taxon>Cytophagia</taxon>
        <taxon>Cytophagales</taxon>
        <taxon>Cytophagaceae</taxon>
        <taxon>Spirosoma</taxon>
    </lineage>
</organism>
<gene>
    <name evidence="1" type="ORF">IC230_30695</name>
</gene>
<keyword evidence="2" id="KW-1185">Reference proteome</keyword>
<dbReference type="InterPro" id="IPR032710">
    <property type="entry name" value="NTF2-like_dom_sf"/>
</dbReference>
<evidence type="ECO:0000313" key="2">
    <source>
        <dbReference type="Proteomes" id="UP000653797"/>
    </source>
</evidence>
<reference evidence="1" key="1">
    <citation type="submission" date="2020-09" db="EMBL/GenBank/DDBJ databases">
        <authorList>
            <person name="Kim M.K."/>
        </authorList>
    </citation>
    <scope>NUCLEOTIDE SEQUENCE</scope>
    <source>
        <strain evidence="1">BT704</strain>
    </source>
</reference>
<evidence type="ECO:0000313" key="1">
    <source>
        <dbReference type="EMBL" id="MBD2757283.1"/>
    </source>
</evidence>
<dbReference type="AlphaFoldDB" id="A0A927GH18"/>
<dbReference type="Pfam" id="PF07366">
    <property type="entry name" value="SnoaL"/>
    <property type="match status" value="1"/>
</dbReference>
<sequence>MVKRAKLTGFSGIKFEIKEVFGQGDKLTKYWVFSGKHTGDFFGIAPTGKSVTLQGQRSSVWKTDLLWKSRIFLTT</sequence>
<dbReference type="Proteomes" id="UP000653797">
    <property type="component" value="Unassembled WGS sequence"/>
</dbReference>
<accession>A0A927GH18</accession>
<dbReference type="EMBL" id="JACXAA010000019">
    <property type="protein sequence ID" value="MBD2757283.1"/>
    <property type="molecule type" value="Genomic_DNA"/>
</dbReference>
<protein>
    <submittedName>
        <fullName evidence="1">Ester cyclase</fullName>
    </submittedName>
</protein>